<dbReference type="SUPFAM" id="SSF82171">
    <property type="entry name" value="DPP6 N-terminal domain-like"/>
    <property type="match status" value="1"/>
</dbReference>
<keyword evidence="1" id="KW-1133">Transmembrane helix</keyword>
<keyword evidence="1" id="KW-0472">Membrane</keyword>
<feature type="transmembrane region" description="Helical" evidence="1">
    <location>
        <begin position="44"/>
        <end position="67"/>
    </location>
</feature>
<dbReference type="Pfam" id="PF13346">
    <property type="entry name" value="ABC2_membrane_5"/>
    <property type="match status" value="1"/>
</dbReference>
<reference evidence="2 3" key="1">
    <citation type="submission" date="2019-03" db="EMBL/GenBank/DDBJ databases">
        <title>Genomic Encyclopedia of Type Strains, Phase IV (KMG-IV): sequencing the most valuable type-strain genomes for metagenomic binning, comparative biology and taxonomic classification.</title>
        <authorList>
            <person name="Goeker M."/>
        </authorList>
    </citation>
    <scope>NUCLEOTIDE SEQUENCE [LARGE SCALE GENOMIC DNA]</scope>
    <source>
        <strain evidence="2 3">LX-B</strain>
    </source>
</reference>
<dbReference type="RefSeq" id="WP_165908347.1">
    <property type="nucleotide sequence ID" value="NZ_SLUN01000071.1"/>
</dbReference>
<feature type="transmembrane region" description="Helical" evidence="1">
    <location>
        <begin position="126"/>
        <end position="148"/>
    </location>
</feature>
<dbReference type="Proteomes" id="UP000295008">
    <property type="component" value="Unassembled WGS sequence"/>
</dbReference>
<name>A0A4R1QSI9_HYDET</name>
<gene>
    <name evidence="2" type="ORF">EDC14_10714</name>
</gene>
<organism evidence="2 3">
    <name type="scientific">Hydrogenispora ethanolica</name>
    <dbReference type="NCBI Taxonomy" id="1082276"/>
    <lineage>
        <taxon>Bacteria</taxon>
        <taxon>Bacillati</taxon>
        <taxon>Bacillota</taxon>
        <taxon>Hydrogenispora</taxon>
    </lineage>
</organism>
<keyword evidence="3" id="KW-1185">Reference proteome</keyword>
<comment type="caution">
    <text evidence="2">The sequence shown here is derived from an EMBL/GenBank/DDBJ whole genome shotgun (WGS) entry which is preliminary data.</text>
</comment>
<proteinExistence type="predicted"/>
<evidence type="ECO:0000256" key="1">
    <source>
        <dbReference type="SAM" id="Phobius"/>
    </source>
</evidence>
<sequence>MTGLAVLFRKEFKQNLIIYAVPFLVLILFWALQLRGVQPLPRQWLKILGVVLPIALAFSYGLQAFDLEENGQTRDFLLTRPLSFRRIIGAKYGCGLAVLLVFSAVWPAVLVPAEIKWPDFANFPTFYYSMYLITVIILYTLSFAMGIFVKGPVKLVAALLAGGAGVVWFFYTGLELMTFSYYQLLGNWPDMLLYLLLFLATLGLLTLLVVLALKSGGQGLRNTAWRDDPQLIRITAVLLVIPLFGLTLNHLHPPAIKPFNSLAATLFGREKWFYPVEGRKQPLGPFYLFYSTDGRLGVARPGQKPRPIYRVPSLNPSISDLSWSPDGRKLAFKEGKQFRIGTIRANRFQPLYTIADVDTLLWSNDSQAVLTLKSAGAQPQADQAAARSIQLNRVQLATGQTAVAGSLRSNGIAHGWDADRNTLIALDPQWKIVLIDTVSKQVRMFNLLPEAGSKLPPLIFGQIIPPPAGSHRFQVAVISYPSGDRYALLLYELDTVGQTVRLRHIVKNVNYKDLVLGPDGAEAIARTGSGTYYPVRELSKAR</sequence>
<keyword evidence="1" id="KW-0812">Transmembrane</keyword>
<feature type="transmembrane region" description="Helical" evidence="1">
    <location>
        <begin position="191"/>
        <end position="213"/>
    </location>
</feature>
<dbReference type="EMBL" id="SLUN01000071">
    <property type="protein sequence ID" value="TCL53804.1"/>
    <property type="molecule type" value="Genomic_DNA"/>
</dbReference>
<protein>
    <submittedName>
        <fullName evidence="2">ABC-2 family transporter</fullName>
    </submittedName>
</protein>
<feature type="transmembrane region" description="Helical" evidence="1">
    <location>
        <begin position="155"/>
        <end position="171"/>
    </location>
</feature>
<feature type="transmembrane region" description="Helical" evidence="1">
    <location>
        <begin position="16"/>
        <end position="32"/>
    </location>
</feature>
<feature type="transmembrane region" description="Helical" evidence="1">
    <location>
        <begin position="88"/>
        <end position="106"/>
    </location>
</feature>
<evidence type="ECO:0000313" key="2">
    <source>
        <dbReference type="EMBL" id="TCL53804.1"/>
    </source>
</evidence>
<dbReference type="AlphaFoldDB" id="A0A4R1QSI9"/>
<dbReference type="InterPro" id="IPR025699">
    <property type="entry name" value="ABC2_memb-like"/>
</dbReference>
<accession>A0A4R1QSI9</accession>
<evidence type="ECO:0000313" key="3">
    <source>
        <dbReference type="Proteomes" id="UP000295008"/>
    </source>
</evidence>
<feature type="transmembrane region" description="Helical" evidence="1">
    <location>
        <begin position="234"/>
        <end position="252"/>
    </location>
</feature>